<proteinExistence type="predicted"/>
<comment type="caution">
    <text evidence="2">The sequence shown here is derived from an EMBL/GenBank/DDBJ whole genome shotgun (WGS) entry which is preliminary data.</text>
</comment>
<dbReference type="InParanoid" id="A0A259U3I4"/>
<dbReference type="InterPro" id="IPR036388">
    <property type="entry name" value="WH-like_DNA-bd_sf"/>
</dbReference>
<organism evidence="2 3">
    <name type="scientific">Rubricoccus marinus</name>
    <dbReference type="NCBI Taxonomy" id="716817"/>
    <lineage>
        <taxon>Bacteria</taxon>
        <taxon>Pseudomonadati</taxon>
        <taxon>Rhodothermota</taxon>
        <taxon>Rhodothermia</taxon>
        <taxon>Rhodothermales</taxon>
        <taxon>Rubricoccaceae</taxon>
        <taxon>Rubricoccus</taxon>
    </lineage>
</organism>
<reference evidence="2 3" key="1">
    <citation type="submission" date="2016-11" db="EMBL/GenBank/DDBJ databases">
        <title>Study of marine rhodopsin-containing bacteria.</title>
        <authorList>
            <person name="Yoshizawa S."/>
            <person name="Kumagai Y."/>
            <person name="Kogure K."/>
        </authorList>
    </citation>
    <scope>NUCLEOTIDE SEQUENCE [LARGE SCALE GENOMIC DNA]</scope>
    <source>
        <strain evidence="2 3">SG-29</strain>
    </source>
</reference>
<evidence type="ECO:0000313" key="3">
    <source>
        <dbReference type="Proteomes" id="UP000216446"/>
    </source>
</evidence>
<protein>
    <submittedName>
        <fullName evidence="2">Transcriptional regulator</fullName>
    </submittedName>
</protein>
<gene>
    <name evidence="2" type="ORF">BSZ36_04270</name>
</gene>
<dbReference type="CDD" id="cd00090">
    <property type="entry name" value="HTH_ARSR"/>
    <property type="match status" value="1"/>
</dbReference>
<accession>A0A259U3I4</accession>
<dbReference type="SUPFAM" id="SSF46785">
    <property type="entry name" value="Winged helix' DNA-binding domain"/>
    <property type="match status" value="1"/>
</dbReference>
<dbReference type="Gene3D" id="1.10.10.10">
    <property type="entry name" value="Winged helix-like DNA-binding domain superfamily/Winged helix DNA-binding domain"/>
    <property type="match status" value="1"/>
</dbReference>
<dbReference type="InterPro" id="IPR011991">
    <property type="entry name" value="ArsR-like_HTH"/>
</dbReference>
<dbReference type="PANTHER" id="PTHR37318">
    <property type="entry name" value="BSL7504 PROTEIN"/>
    <property type="match status" value="1"/>
</dbReference>
<sequence length="96" mass="10392">MPDLDPVIHQRVRLGIVSALAAGGATSFTDLKAVLELTDGNLSVHARKLEEAGYLRVTKSFVDRMPHTEFDLTDAGRAALASYLDQMEAVIQAARP</sequence>
<keyword evidence="3" id="KW-1185">Reference proteome</keyword>
<dbReference type="PANTHER" id="PTHR37318:SF1">
    <property type="entry name" value="BSL7504 PROTEIN"/>
    <property type="match status" value="1"/>
</dbReference>
<evidence type="ECO:0000313" key="2">
    <source>
        <dbReference type="EMBL" id="OZC04583.1"/>
    </source>
</evidence>
<dbReference type="Pfam" id="PF13601">
    <property type="entry name" value="HTH_34"/>
    <property type="match status" value="1"/>
</dbReference>
<evidence type="ECO:0000259" key="1">
    <source>
        <dbReference type="Pfam" id="PF13601"/>
    </source>
</evidence>
<dbReference type="EMBL" id="MQWB01000001">
    <property type="protein sequence ID" value="OZC04583.1"/>
    <property type="molecule type" value="Genomic_DNA"/>
</dbReference>
<name>A0A259U3I4_9BACT</name>
<dbReference type="Proteomes" id="UP000216446">
    <property type="component" value="Unassembled WGS sequence"/>
</dbReference>
<dbReference type="InterPro" id="IPR036390">
    <property type="entry name" value="WH_DNA-bd_sf"/>
</dbReference>
<dbReference type="InterPro" id="IPR027395">
    <property type="entry name" value="WH_DNA-bd_dom"/>
</dbReference>
<dbReference type="AlphaFoldDB" id="A0A259U3I4"/>
<feature type="domain" description="Winged helix DNA-binding" evidence="1">
    <location>
        <begin position="12"/>
        <end position="91"/>
    </location>
</feature>
<dbReference type="GO" id="GO:0006355">
    <property type="term" value="P:regulation of DNA-templated transcription"/>
    <property type="evidence" value="ECO:0007669"/>
    <property type="project" value="UniProtKB-ARBA"/>
</dbReference>